<evidence type="ECO:0000256" key="4">
    <source>
        <dbReference type="ARBA" id="ARBA00022980"/>
    </source>
</evidence>
<dbReference type="EMBL" id="FOZL01000002">
    <property type="protein sequence ID" value="SFS20850.1"/>
    <property type="molecule type" value="Genomic_DNA"/>
</dbReference>
<dbReference type="CDD" id="cd06089">
    <property type="entry name" value="KOW_RPL26"/>
    <property type="match status" value="1"/>
</dbReference>
<comment type="function">
    <text evidence="8">One of two assembly initiator proteins, it binds directly to the 5'-end of the 23S rRNA, where it nucleates assembly of the 50S subunit.</text>
</comment>
<keyword evidence="4 8" id="KW-0689">Ribosomal protein</keyword>
<keyword evidence="3 8" id="KW-0694">RNA-binding</keyword>
<dbReference type="FunFam" id="2.30.30.30:FF:000004">
    <property type="entry name" value="50S ribosomal protein L24"/>
    <property type="match status" value="1"/>
</dbReference>
<reference evidence="11 12" key="1">
    <citation type="submission" date="2016-10" db="EMBL/GenBank/DDBJ databases">
        <authorList>
            <person name="de Groot N.N."/>
        </authorList>
    </citation>
    <scope>NUCLEOTIDE SEQUENCE [LARGE SCALE GENOMIC DNA]</scope>
    <source>
        <strain evidence="11 12">DSM 21001</strain>
    </source>
</reference>
<evidence type="ECO:0000256" key="8">
    <source>
        <dbReference type="HAMAP-Rule" id="MF_01326"/>
    </source>
</evidence>
<feature type="domain" description="KOW" evidence="10">
    <location>
        <begin position="14"/>
        <end position="41"/>
    </location>
</feature>
<organism evidence="11 12">
    <name type="scientific">Granulicella pectinivorans</name>
    <dbReference type="NCBI Taxonomy" id="474950"/>
    <lineage>
        <taxon>Bacteria</taxon>
        <taxon>Pseudomonadati</taxon>
        <taxon>Acidobacteriota</taxon>
        <taxon>Terriglobia</taxon>
        <taxon>Terriglobales</taxon>
        <taxon>Acidobacteriaceae</taxon>
        <taxon>Granulicella</taxon>
    </lineage>
</organism>
<dbReference type="AlphaFoldDB" id="A0A1I6MYS1"/>
<name>A0A1I6MYS1_9BACT</name>
<dbReference type="Proteomes" id="UP000199024">
    <property type="component" value="Unassembled WGS sequence"/>
</dbReference>
<keyword evidence="2 8" id="KW-0699">rRNA-binding</keyword>
<dbReference type="GO" id="GO:0006412">
    <property type="term" value="P:translation"/>
    <property type="evidence" value="ECO:0007669"/>
    <property type="project" value="UniProtKB-UniRule"/>
</dbReference>
<dbReference type="InterPro" id="IPR057264">
    <property type="entry name" value="Ribosomal_uL24_C"/>
</dbReference>
<dbReference type="GO" id="GO:1990904">
    <property type="term" value="C:ribonucleoprotein complex"/>
    <property type="evidence" value="ECO:0007669"/>
    <property type="project" value="UniProtKB-KW"/>
</dbReference>
<evidence type="ECO:0000256" key="9">
    <source>
        <dbReference type="RuleBase" id="RU003477"/>
    </source>
</evidence>
<dbReference type="Pfam" id="PF00467">
    <property type="entry name" value="KOW"/>
    <property type="match status" value="1"/>
</dbReference>
<comment type="function">
    <text evidence="7 8">One of the proteins that surrounds the polypeptide exit tunnel on the outside of the subunit.</text>
</comment>
<evidence type="ECO:0000256" key="3">
    <source>
        <dbReference type="ARBA" id="ARBA00022884"/>
    </source>
</evidence>
<dbReference type="InterPro" id="IPR005824">
    <property type="entry name" value="KOW"/>
</dbReference>
<evidence type="ECO:0000256" key="7">
    <source>
        <dbReference type="ARBA" id="ARBA00058688"/>
    </source>
</evidence>
<dbReference type="GO" id="GO:0019843">
    <property type="term" value="F:rRNA binding"/>
    <property type="evidence" value="ECO:0007669"/>
    <property type="project" value="UniProtKB-UniRule"/>
</dbReference>
<comment type="subunit">
    <text evidence="8">Part of the 50S ribosomal subunit.</text>
</comment>
<dbReference type="InterPro" id="IPR041988">
    <property type="entry name" value="Ribosomal_uL24_KOW"/>
</dbReference>
<evidence type="ECO:0000313" key="12">
    <source>
        <dbReference type="Proteomes" id="UP000199024"/>
    </source>
</evidence>
<dbReference type="GO" id="GO:0005840">
    <property type="term" value="C:ribosome"/>
    <property type="evidence" value="ECO:0007669"/>
    <property type="project" value="UniProtKB-KW"/>
</dbReference>
<dbReference type="HAMAP" id="MF_01326_B">
    <property type="entry name" value="Ribosomal_uL24_B"/>
    <property type="match status" value="1"/>
</dbReference>
<evidence type="ECO:0000256" key="6">
    <source>
        <dbReference type="ARBA" id="ARBA00035206"/>
    </source>
</evidence>
<dbReference type="NCBIfam" id="TIGR01079">
    <property type="entry name" value="rplX_bact"/>
    <property type="match status" value="1"/>
</dbReference>
<keyword evidence="12" id="KW-1185">Reference proteome</keyword>
<accession>A0A1I6MYS1</accession>
<dbReference type="PROSITE" id="PS01108">
    <property type="entry name" value="RIBOSOMAL_L24"/>
    <property type="match status" value="1"/>
</dbReference>
<evidence type="ECO:0000313" key="11">
    <source>
        <dbReference type="EMBL" id="SFS20850.1"/>
    </source>
</evidence>
<dbReference type="InterPro" id="IPR008991">
    <property type="entry name" value="Translation_prot_SH3-like_sf"/>
</dbReference>
<dbReference type="PANTHER" id="PTHR12903">
    <property type="entry name" value="MITOCHONDRIAL RIBOSOMAL PROTEIN L24"/>
    <property type="match status" value="1"/>
</dbReference>
<dbReference type="GO" id="GO:0003735">
    <property type="term" value="F:structural constituent of ribosome"/>
    <property type="evidence" value="ECO:0007669"/>
    <property type="project" value="InterPro"/>
</dbReference>
<evidence type="ECO:0000256" key="1">
    <source>
        <dbReference type="ARBA" id="ARBA00010618"/>
    </source>
</evidence>
<dbReference type="InterPro" id="IPR003256">
    <property type="entry name" value="Ribosomal_uL24"/>
</dbReference>
<protein>
    <recommendedName>
        <fullName evidence="6 8">Large ribosomal subunit protein uL24</fullName>
    </recommendedName>
</protein>
<evidence type="ECO:0000256" key="2">
    <source>
        <dbReference type="ARBA" id="ARBA00022730"/>
    </source>
</evidence>
<dbReference type="SMART" id="SM00739">
    <property type="entry name" value="KOW"/>
    <property type="match status" value="1"/>
</dbReference>
<dbReference type="Pfam" id="PF17136">
    <property type="entry name" value="ribosomal_L24"/>
    <property type="match status" value="1"/>
</dbReference>
<dbReference type="InterPro" id="IPR014722">
    <property type="entry name" value="Rib_uL2_dom2"/>
</dbReference>
<keyword evidence="5 8" id="KW-0687">Ribonucleoprotein</keyword>
<dbReference type="STRING" id="474950.SAMN05421771_3893"/>
<evidence type="ECO:0000259" key="10">
    <source>
        <dbReference type="SMART" id="SM00739"/>
    </source>
</evidence>
<evidence type="ECO:0000256" key="5">
    <source>
        <dbReference type="ARBA" id="ARBA00023274"/>
    </source>
</evidence>
<dbReference type="InterPro" id="IPR005825">
    <property type="entry name" value="Ribosomal_uL24_CS"/>
</dbReference>
<proteinExistence type="inferred from homology"/>
<comment type="similarity">
    <text evidence="1 8 9">Belongs to the universal ribosomal protein uL24 family.</text>
</comment>
<dbReference type="RefSeq" id="WP_089842826.1">
    <property type="nucleotide sequence ID" value="NZ_FOZL01000002.1"/>
</dbReference>
<gene>
    <name evidence="8" type="primary">rplX</name>
    <name evidence="11" type="ORF">SAMN05421771_3893</name>
</gene>
<dbReference type="SUPFAM" id="SSF50104">
    <property type="entry name" value="Translation proteins SH3-like domain"/>
    <property type="match status" value="1"/>
</dbReference>
<sequence>MATKFKPVVTSKIKIKRNDRVEVIAGKDKGKKGRVLRVIADKNRVLVEGVMMMKKHVKPNPQQNIKGGIAEKEATIHISNVMLIDAEGNKTRIGIKTEGDKKVRVAKTTGATIADKKK</sequence>
<dbReference type="Gene3D" id="2.30.30.30">
    <property type="match status" value="1"/>
</dbReference>